<protein>
    <submittedName>
        <fullName evidence="1">Uncharacterized protein</fullName>
    </submittedName>
</protein>
<comment type="caution">
    <text evidence="1">The sequence shown here is derived from an EMBL/GenBank/DDBJ whole genome shotgun (WGS) entry which is preliminary data.</text>
</comment>
<dbReference type="Proteomes" id="UP001208570">
    <property type="component" value="Unassembled WGS sequence"/>
</dbReference>
<dbReference type="AlphaFoldDB" id="A0AAD9N821"/>
<keyword evidence="2" id="KW-1185">Reference proteome</keyword>
<reference evidence="1" key="1">
    <citation type="journal article" date="2023" name="Mol. Biol. Evol.">
        <title>Third-Generation Sequencing Reveals the Adaptive Role of the Epigenome in Three Deep-Sea Polychaetes.</title>
        <authorList>
            <person name="Perez M."/>
            <person name="Aroh O."/>
            <person name="Sun Y."/>
            <person name="Lan Y."/>
            <person name="Juniper S.K."/>
            <person name="Young C.R."/>
            <person name="Angers B."/>
            <person name="Qian P.Y."/>
        </authorList>
    </citation>
    <scope>NUCLEOTIDE SEQUENCE</scope>
    <source>
        <strain evidence="1">P08H-3</strain>
    </source>
</reference>
<accession>A0AAD9N821</accession>
<organism evidence="1 2">
    <name type="scientific">Paralvinella palmiformis</name>
    <dbReference type="NCBI Taxonomy" id="53620"/>
    <lineage>
        <taxon>Eukaryota</taxon>
        <taxon>Metazoa</taxon>
        <taxon>Spiralia</taxon>
        <taxon>Lophotrochozoa</taxon>
        <taxon>Annelida</taxon>
        <taxon>Polychaeta</taxon>
        <taxon>Sedentaria</taxon>
        <taxon>Canalipalpata</taxon>
        <taxon>Terebellida</taxon>
        <taxon>Terebelliformia</taxon>
        <taxon>Alvinellidae</taxon>
        <taxon>Paralvinella</taxon>
    </lineage>
</organism>
<proteinExistence type="predicted"/>
<evidence type="ECO:0000313" key="2">
    <source>
        <dbReference type="Proteomes" id="UP001208570"/>
    </source>
</evidence>
<gene>
    <name evidence="1" type="ORF">LSH36_189g04031</name>
</gene>
<evidence type="ECO:0000313" key="1">
    <source>
        <dbReference type="EMBL" id="KAK2157539.1"/>
    </source>
</evidence>
<sequence length="109" mass="12492">MQRYNMEYIPSKKNANTDILSRLPVDKPGSASPDEIASVCMLTVNELPVTSQQIAKATRKATILAKVYDHTLHGCARDDEMYPFFVRKEELSLEDRYIVWGRRFIIPST</sequence>
<name>A0AAD9N821_9ANNE</name>
<dbReference type="EMBL" id="JAODUP010000189">
    <property type="protein sequence ID" value="KAK2157539.1"/>
    <property type="molecule type" value="Genomic_DNA"/>
</dbReference>